<gene>
    <name evidence="2" type="ORF">QQF73_10360</name>
</gene>
<protein>
    <recommendedName>
        <fullName evidence="4">ATP-binding protein</fullName>
    </recommendedName>
</protein>
<dbReference type="RefSeq" id="WP_285368148.1">
    <property type="nucleotide sequence ID" value="NZ_JASSQD010000001.1"/>
</dbReference>
<dbReference type="Proteomes" id="UP001223547">
    <property type="component" value="Unassembled WGS sequence"/>
</dbReference>
<reference evidence="2 3" key="1">
    <citation type="submission" date="2023-05" db="EMBL/GenBank/DDBJ databases">
        <title>Marinobacter albus sp. nov., a marine bacterium isolated from sand in a coastal intertidal zone of huludao.</title>
        <authorList>
            <person name="Deng T."/>
        </authorList>
    </citation>
    <scope>NUCLEOTIDE SEQUENCE [LARGE SCALE GENOMIC DNA]</scope>
    <source>
        <strain evidence="2 3">M216</strain>
    </source>
</reference>
<evidence type="ECO:0000313" key="2">
    <source>
        <dbReference type="EMBL" id="MDK9558026.1"/>
    </source>
</evidence>
<feature type="region of interest" description="Disordered" evidence="1">
    <location>
        <begin position="1"/>
        <end position="20"/>
    </location>
</feature>
<organism evidence="2 3">
    <name type="scientific">Marinobacter albus</name>
    <dbReference type="NCBI Taxonomy" id="3030833"/>
    <lineage>
        <taxon>Bacteria</taxon>
        <taxon>Pseudomonadati</taxon>
        <taxon>Pseudomonadota</taxon>
        <taxon>Gammaproteobacteria</taxon>
        <taxon>Pseudomonadales</taxon>
        <taxon>Marinobacteraceae</taxon>
        <taxon>Marinobacter</taxon>
    </lineage>
</organism>
<proteinExistence type="predicted"/>
<keyword evidence="3" id="KW-1185">Reference proteome</keyword>
<accession>A0ABT7HCB6</accession>
<sequence>MEASWKFERKRRSQKSRDPMQASFFTNASIDEDAQALIRELIQNSLDAKANPASQEPVRVRLSIGKHEPESGVMRRYIPEKAWKHFSAEDNGLEAPPCPSDPCRFLVYEDFNTCGLIGDEKVNDEQPGNSFYYFMRAEGQSGKQDGVRGRHGIGKYVVPKASGIRTFIAVTVRSTDQRCLIAGQSVLKSHHVDGVAYTPDAWWGVFDEDEGGDDYFPMPVESEALFNQIVENFGLARDRKKTGLSLIMPYVQEDISVKTLSKYVVNEYFWPILNGQLLVEVAEV</sequence>
<evidence type="ECO:0000313" key="3">
    <source>
        <dbReference type="Proteomes" id="UP001223547"/>
    </source>
</evidence>
<comment type="caution">
    <text evidence="2">The sequence shown here is derived from an EMBL/GenBank/DDBJ whole genome shotgun (WGS) entry which is preliminary data.</text>
</comment>
<evidence type="ECO:0008006" key="4">
    <source>
        <dbReference type="Google" id="ProtNLM"/>
    </source>
</evidence>
<name>A0ABT7HCB6_9GAMM</name>
<dbReference type="EMBL" id="JASSQD010000001">
    <property type="protein sequence ID" value="MDK9558026.1"/>
    <property type="molecule type" value="Genomic_DNA"/>
</dbReference>
<evidence type="ECO:0000256" key="1">
    <source>
        <dbReference type="SAM" id="MobiDB-lite"/>
    </source>
</evidence>